<evidence type="ECO:0000256" key="1">
    <source>
        <dbReference type="SAM" id="MobiDB-lite"/>
    </source>
</evidence>
<keyword evidence="3" id="KW-1185">Reference proteome</keyword>
<feature type="compositionally biased region" description="Acidic residues" evidence="1">
    <location>
        <begin position="124"/>
        <end position="133"/>
    </location>
</feature>
<organism evidence="2 3">
    <name type="scientific">Mollisia scopiformis</name>
    <name type="common">Conifer needle endophyte fungus</name>
    <name type="synonym">Phialocephala scopiformis</name>
    <dbReference type="NCBI Taxonomy" id="149040"/>
    <lineage>
        <taxon>Eukaryota</taxon>
        <taxon>Fungi</taxon>
        <taxon>Dikarya</taxon>
        <taxon>Ascomycota</taxon>
        <taxon>Pezizomycotina</taxon>
        <taxon>Leotiomycetes</taxon>
        <taxon>Helotiales</taxon>
        <taxon>Mollisiaceae</taxon>
        <taxon>Mollisia</taxon>
    </lineage>
</organism>
<proteinExistence type="predicted"/>
<dbReference type="GeneID" id="28822634"/>
<dbReference type="Proteomes" id="UP000070700">
    <property type="component" value="Unassembled WGS sequence"/>
</dbReference>
<dbReference type="InParanoid" id="A0A194XKP0"/>
<dbReference type="EMBL" id="KQ947409">
    <property type="protein sequence ID" value="KUJ20780.1"/>
    <property type="molecule type" value="Genomic_DNA"/>
</dbReference>
<feature type="compositionally biased region" description="Basic and acidic residues" evidence="1">
    <location>
        <begin position="134"/>
        <end position="153"/>
    </location>
</feature>
<evidence type="ECO:0000313" key="2">
    <source>
        <dbReference type="EMBL" id="KUJ20780.1"/>
    </source>
</evidence>
<feature type="compositionally biased region" description="Polar residues" evidence="1">
    <location>
        <begin position="20"/>
        <end position="53"/>
    </location>
</feature>
<dbReference type="AlphaFoldDB" id="A0A194XKP0"/>
<protein>
    <submittedName>
        <fullName evidence="2">Uncharacterized protein</fullName>
    </submittedName>
</protein>
<dbReference type="KEGG" id="psco:LY89DRAFT_666417"/>
<sequence>MFSCCGQRQKKNATAKDAQLSPNTKEPATNFNRDEINPNTDESSNGKQKSISTGERDAHEGGAADNTVPETFEPLSEEFDLNSSIFMPDPSKRKPSAFELASASYAEATDFDANKEQLPSMTEHEEEEEEEEVGEHHIPDVRGKVGDENVHAT</sequence>
<name>A0A194XKP0_MOLSC</name>
<accession>A0A194XKP0</accession>
<gene>
    <name evidence="2" type="ORF">LY89DRAFT_666417</name>
</gene>
<feature type="region of interest" description="Disordered" evidence="1">
    <location>
        <begin position="1"/>
        <end position="153"/>
    </location>
</feature>
<dbReference type="RefSeq" id="XP_018075135.1">
    <property type="nucleotide sequence ID" value="XM_018212908.1"/>
</dbReference>
<reference evidence="2 3" key="1">
    <citation type="submission" date="2015-10" db="EMBL/GenBank/DDBJ databases">
        <title>Full genome of DAOMC 229536 Phialocephala scopiformis, a fungal endophyte of spruce producing the potent anti-insectan compound rugulosin.</title>
        <authorList>
            <consortium name="DOE Joint Genome Institute"/>
            <person name="Walker A.K."/>
            <person name="Frasz S.L."/>
            <person name="Seifert K.A."/>
            <person name="Miller J.D."/>
            <person name="Mondo S.J."/>
            <person name="Labutti K."/>
            <person name="Lipzen A."/>
            <person name="Dockter R."/>
            <person name="Kennedy M."/>
            <person name="Grigoriev I.V."/>
            <person name="Spatafora J.W."/>
        </authorList>
    </citation>
    <scope>NUCLEOTIDE SEQUENCE [LARGE SCALE GENOMIC DNA]</scope>
    <source>
        <strain evidence="2 3">CBS 120377</strain>
    </source>
</reference>
<evidence type="ECO:0000313" key="3">
    <source>
        <dbReference type="Proteomes" id="UP000070700"/>
    </source>
</evidence>